<accession>A0ABP8RP66</accession>
<organism evidence="2 3">
    <name type="scientific">Mycobacterium paraffinicum</name>
    <dbReference type="NCBI Taxonomy" id="53378"/>
    <lineage>
        <taxon>Bacteria</taxon>
        <taxon>Bacillati</taxon>
        <taxon>Actinomycetota</taxon>
        <taxon>Actinomycetes</taxon>
        <taxon>Mycobacteriales</taxon>
        <taxon>Mycobacteriaceae</taxon>
        <taxon>Mycobacterium</taxon>
    </lineage>
</organism>
<dbReference type="SUPFAM" id="SSF53474">
    <property type="entry name" value="alpha/beta-Hydrolases"/>
    <property type="match status" value="1"/>
</dbReference>
<feature type="domain" description="AB hydrolase-1" evidence="1">
    <location>
        <begin position="32"/>
        <end position="255"/>
    </location>
</feature>
<name>A0ABP8RP66_9MYCO</name>
<dbReference type="GO" id="GO:0016787">
    <property type="term" value="F:hydrolase activity"/>
    <property type="evidence" value="ECO:0007669"/>
    <property type="project" value="UniProtKB-KW"/>
</dbReference>
<sequence length="278" mass="30773">MVQRTKTPPNEVKLMLEVIDKGSCSQDHPVPLLFVHGGWHGAWCWEHFLDFFAGAGYRAVAMSLRGHGASPTAKPLHKVSIADYIEDLRSVADELGGDPVLIGHSLGGFVIQRHLETRGAPAAVLVGSVPPQGVLRLAVRVWRRRPSMTMGAWADPTLLKFLATPTLTREYLFCADTPEAVVQSCMQRAGAESIRAAMTDPMVRRVRTRRVTTPILVLGAEYDGFVSVGDVRATARAYRTEPEFFPMGHNMMLEPGWADVAQRIHRWLQTRDPAGMPR</sequence>
<dbReference type="InterPro" id="IPR029058">
    <property type="entry name" value="AB_hydrolase_fold"/>
</dbReference>
<evidence type="ECO:0000259" key="1">
    <source>
        <dbReference type="Pfam" id="PF12697"/>
    </source>
</evidence>
<evidence type="ECO:0000313" key="2">
    <source>
        <dbReference type="EMBL" id="GAA4543764.1"/>
    </source>
</evidence>
<dbReference type="InterPro" id="IPR000073">
    <property type="entry name" value="AB_hydrolase_1"/>
</dbReference>
<dbReference type="Pfam" id="PF12697">
    <property type="entry name" value="Abhydrolase_6"/>
    <property type="match status" value="1"/>
</dbReference>
<proteinExistence type="predicted"/>
<dbReference type="PANTHER" id="PTHR42886">
    <property type="entry name" value="RE40534P-RELATED"/>
    <property type="match status" value="1"/>
</dbReference>
<dbReference type="PANTHER" id="PTHR42886:SF42">
    <property type="entry name" value="ALPHA_BETA-HYDROLASES SUPERFAMILY PROTEIN"/>
    <property type="match status" value="1"/>
</dbReference>
<gene>
    <name evidence="2" type="ORF">GCM10023161_29640</name>
</gene>
<protein>
    <submittedName>
        <fullName evidence="2">Alpha/beta hydrolase</fullName>
    </submittedName>
</protein>
<comment type="caution">
    <text evidence="2">The sequence shown here is derived from an EMBL/GenBank/DDBJ whole genome shotgun (WGS) entry which is preliminary data.</text>
</comment>
<reference evidence="3" key="1">
    <citation type="journal article" date="2019" name="Int. J. Syst. Evol. Microbiol.">
        <title>The Global Catalogue of Microorganisms (GCM) 10K type strain sequencing project: providing services to taxonomists for standard genome sequencing and annotation.</title>
        <authorList>
            <consortium name="The Broad Institute Genomics Platform"/>
            <consortium name="The Broad Institute Genome Sequencing Center for Infectious Disease"/>
            <person name="Wu L."/>
            <person name="Ma J."/>
        </authorList>
    </citation>
    <scope>NUCLEOTIDE SEQUENCE [LARGE SCALE GENOMIC DNA]</scope>
    <source>
        <strain evidence="3">JCM 17782</strain>
    </source>
</reference>
<dbReference type="EMBL" id="BAABGF010000031">
    <property type="protein sequence ID" value="GAA4543764.1"/>
    <property type="molecule type" value="Genomic_DNA"/>
</dbReference>
<keyword evidence="2" id="KW-0378">Hydrolase</keyword>
<evidence type="ECO:0000313" key="3">
    <source>
        <dbReference type="Proteomes" id="UP001501417"/>
    </source>
</evidence>
<dbReference type="Gene3D" id="3.40.50.1820">
    <property type="entry name" value="alpha/beta hydrolase"/>
    <property type="match status" value="1"/>
</dbReference>
<keyword evidence="3" id="KW-1185">Reference proteome</keyword>
<dbReference type="Proteomes" id="UP001501417">
    <property type="component" value="Unassembled WGS sequence"/>
</dbReference>